<gene>
    <name evidence="2" type="ORF">OHK93_005325</name>
</gene>
<evidence type="ECO:0000256" key="1">
    <source>
        <dbReference type="SAM" id="MobiDB-lite"/>
    </source>
</evidence>
<sequence length="147" mass="16469">MAAEAAKIPSPREDDTVIILDLVEHTVSLAKRGCVNATKEHYLGRAPNTGGMYRLLESEYSLIIADLKLSNLGWQAWWQRLHGRCNDIYSADALKKPEQESEQVPEQRSEQKAQQQKKDPKKALHAEPESQVFSYSSGTPPPPPYAP</sequence>
<feature type="compositionally biased region" description="Basic and acidic residues" evidence="1">
    <location>
        <begin position="95"/>
        <end position="128"/>
    </location>
</feature>
<evidence type="ECO:0000313" key="2">
    <source>
        <dbReference type="EMBL" id="MDI1493535.1"/>
    </source>
</evidence>
<name>A0AA43R0A2_9LECA</name>
<feature type="region of interest" description="Disordered" evidence="1">
    <location>
        <begin position="95"/>
        <end position="147"/>
    </location>
</feature>
<accession>A0AA43R0A2</accession>
<comment type="caution">
    <text evidence="2">The sequence shown here is derived from an EMBL/GenBank/DDBJ whole genome shotgun (WGS) entry which is preliminary data.</text>
</comment>
<keyword evidence="3" id="KW-1185">Reference proteome</keyword>
<reference evidence="2" key="1">
    <citation type="journal article" date="2023" name="Genome Biol. Evol.">
        <title>First Whole Genome Sequence and Flow Cytometry Genome Size Data for the Lichen-Forming Fungus Ramalina farinacea (Ascomycota).</title>
        <authorList>
            <person name="Llewellyn T."/>
            <person name="Mian S."/>
            <person name="Hill R."/>
            <person name="Leitch I.J."/>
            <person name="Gaya E."/>
        </authorList>
    </citation>
    <scope>NUCLEOTIDE SEQUENCE</scope>
    <source>
        <strain evidence="2">LIQ254RAFAR</strain>
    </source>
</reference>
<dbReference type="EMBL" id="JAPUFD010000027">
    <property type="protein sequence ID" value="MDI1493535.1"/>
    <property type="molecule type" value="Genomic_DNA"/>
</dbReference>
<protein>
    <submittedName>
        <fullName evidence="2">Uncharacterized protein</fullName>
    </submittedName>
</protein>
<proteinExistence type="predicted"/>
<dbReference type="AlphaFoldDB" id="A0AA43R0A2"/>
<dbReference type="Proteomes" id="UP001161017">
    <property type="component" value="Unassembled WGS sequence"/>
</dbReference>
<evidence type="ECO:0000313" key="3">
    <source>
        <dbReference type="Proteomes" id="UP001161017"/>
    </source>
</evidence>
<organism evidence="2 3">
    <name type="scientific">Ramalina farinacea</name>
    <dbReference type="NCBI Taxonomy" id="258253"/>
    <lineage>
        <taxon>Eukaryota</taxon>
        <taxon>Fungi</taxon>
        <taxon>Dikarya</taxon>
        <taxon>Ascomycota</taxon>
        <taxon>Pezizomycotina</taxon>
        <taxon>Lecanoromycetes</taxon>
        <taxon>OSLEUM clade</taxon>
        <taxon>Lecanoromycetidae</taxon>
        <taxon>Lecanorales</taxon>
        <taxon>Lecanorineae</taxon>
        <taxon>Ramalinaceae</taxon>
        <taxon>Ramalina</taxon>
    </lineage>
</organism>